<evidence type="ECO:0000259" key="6">
    <source>
        <dbReference type="Pfam" id="PF01490"/>
    </source>
</evidence>
<feature type="transmembrane region" description="Helical" evidence="5">
    <location>
        <begin position="145"/>
        <end position="163"/>
    </location>
</feature>
<feature type="transmembrane region" description="Helical" evidence="5">
    <location>
        <begin position="120"/>
        <end position="139"/>
    </location>
</feature>
<proteinExistence type="predicted"/>
<evidence type="ECO:0000256" key="5">
    <source>
        <dbReference type="SAM" id="Phobius"/>
    </source>
</evidence>
<dbReference type="PANTHER" id="PTHR22950:SF461">
    <property type="entry name" value="AMINO ACID TRANSPORTER TRANSMEMBRANE DOMAIN-CONTAINING PROTEIN"/>
    <property type="match status" value="1"/>
</dbReference>
<feature type="transmembrane region" description="Helical" evidence="5">
    <location>
        <begin position="170"/>
        <end position="192"/>
    </location>
</feature>
<feature type="non-terminal residue" evidence="7">
    <location>
        <position position="535"/>
    </location>
</feature>
<feature type="transmembrane region" description="Helical" evidence="5">
    <location>
        <begin position="395"/>
        <end position="418"/>
    </location>
</feature>
<dbReference type="EMBL" id="CAUYUJ010018441">
    <property type="protein sequence ID" value="CAK0883628.1"/>
    <property type="molecule type" value="Genomic_DNA"/>
</dbReference>
<reference evidence="7" key="1">
    <citation type="submission" date="2023-10" db="EMBL/GenBank/DDBJ databases">
        <authorList>
            <person name="Chen Y."/>
            <person name="Shah S."/>
            <person name="Dougan E. K."/>
            <person name="Thang M."/>
            <person name="Chan C."/>
        </authorList>
    </citation>
    <scope>NUCLEOTIDE SEQUENCE [LARGE SCALE GENOMIC DNA]</scope>
</reference>
<keyword evidence="3 5" id="KW-1133">Transmembrane helix</keyword>
<sequence>VAYSLMPCDGSTFDGERVAGRQAGLSCLAVVWLMLSDIVGTSVLTLSGVAGDLGYVLTVLLILAMLPMSFQVSVLMSRTRRLLLLTARLESAQAAPALGSMGEVAGHTFRRGSCGTAVSTVVYGYTLLGNSSYLLMIAPDSELCLRDAVAAACLVLIVPLFAVRRLRDSAGLGLVNNFLIAGCIAVALWGIAGQPRRPCFNGPPAFAGGLSFLSSLGAATNIFYGFAGQWMYTVALPRASTAALGGKECRDAVARSNGHTPAAERVRVADFELMDTMAVPSEFPRAVALSCACVVVTYLTVALAGLFLDARGPSLLESMAPDGAQQAASALLYAHVVIGYVIKSVILARHLHGVLSPRDRDERTCASYLKHGGAGAAMLLFGFVVSNSVPFFSQLLGLVGGLLAGPINFVLPLALFLAARRRAVRLAAAVPPSPQGSEDGACLRDVRWCSEAQESDAGSTATTASASEDDVGCVRSLCRLRALDWLLMLATVGFTLTTMVFGVSDVIGQIIHLEGSDGAMFACHALKLHDVTDVR</sequence>
<feature type="transmembrane region" description="Helical" evidence="5">
    <location>
        <begin position="53"/>
        <end position="75"/>
    </location>
</feature>
<feature type="transmembrane region" description="Helical" evidence="5">
    <location>
        <begin position="25"/>
        <end position="47"/>
    </location>
</feature>
<feature type="domain" description="Amino acid transporter transmembrane" evidence="6">
    <location>
        <begin position="271"/>
        <end position="421"/>
    </location>
</feature>
<feature type="transmembrane region" description="Helical" evidence="5">
    <location>
        <begin position="485"/>
        <end position="511"/>
    </location>
</feature>
<evidence type="ECO:0000313" key="7">
    <source>
        <dbReference type="EMBL" id="CAK0883628.1"/>
    </source>
</evidence>
<dbReference type="Pfam" id="PF01490">
    <property type="entry name" value="Aa_trans"/>
    <property type="match status" value="1"/>
</dbReference>
<comment type="caution">
    <text evidence="7">The sequence shown here is derived from an EMBL/GenBank/DDBJ whole genome shotgun (WGS) entry which is preliminary data.</text>
</comment>
<gene>
    <name evidence="7" type="ORF">PCOR1329_LOCUS65796</name>
</gene>
<feature type="transmembrane region" description="Helical" evidence="5">
    <location>
        <begin position="368"/>
        <end position="389"/>
    </location>
</feature>
<dbReference type="InterPro" id="IPR013057">
    <property type="entry name" value="AA_transpt_TM"/>
</dbReference>
<feature type="transmembrane region" description="Helical" evidence="5">
    <location>
        <begin position="204"/>
        <end position="227"/>
    </location>
</feature>
<evidence type="ECO:0000313" key="8">
    <source>
        <dbReference type="Proteomes" id="UP001189429"/>
    </source>
</evidence>
<accession>A0ABN9WCX8</accession>
<name>A0ABN9WCX8_9DINO</name>
<dbReference type="Proteomes" id="UP001189429">
    <property type="component" value="Unassembled WGS sequence"/>
</dbReference>
<keyword evidence="4 5" id="KW-0472">Membrane</keyword>
<keyword evidence="8" id="KW-1185">Reference proteome</keyword>
<dbReference type="PANTHER" id="PTHR22950">
    <property type="entry name" value="AMINO ACID TRANSPORTER"/>
    <property type="match status" value="1"/>
</dbReference>
<comment type="subcellular location">
    <subcellularLocation>
        <location evidence="1">Membrane</location>
        <topology evidence="1">Multi-pass membrane protein</topology>
    </subcellularLocation>
</comment>
<evidence type="ECO:0000256" key="3">
    <source>
        <dbReference type="ARBA" id="ARBA00022989"/>
    </source>
</evidence>
<feature type="non-terminal residue" evidence="7">
    <location>
        <position position="1"/>
    </location>
</feature>
<evidence type="ECO:0000256" key="2">
    <source>
        <dbReference type="ARBA" id="ARBA00022692"/>
    </source>
</evidence>
<feature type="transmembrane region" description="Helical" evidence="5">
    <location>
        <begin position="328"/>
        <end position="348"/>
    </location>
</feature>
<feature type="transmembrane region" description="Helical" evidence="5">
    <location>
        <begin position="286"/>
        <end position="308"/>
    </location>
</feature>
<evidence type="ECO:0000256" key="4">
    <source>
        <dbReference type="ARBA" id="ARBA00023136"/>
    </source>
</evidence>
<organism evidence="7 8">
    <name type="scientific">Prorocentrum cordatum</name>
    <dbReference type="NCBI Taxonomy" id="2364126"/>
    <lineage>
        <taxon>Eukaryota</taxon>
        <taxon>Sar</taxon>
        <taxon>Alveolata</taxon>
        <taxon>Dinophyceae</taxon>
        <taxon>Prorocentrales</taxon>
        <taxon>Prorocentraceae</taxon>
        <taxon>Prorocentrum</taxon>
    </lineage>
</organism>
<protein>
    <recommendedName>
        <fullName evidence="6">Amino acid transporter transmembrane domain-containing protein</fullName>
    </recommendedName>
</protein>
<evidence type="ECO:0000256" key="1">
    <source>
        <dbReference type="ARBA" id="ARBA00004141"/>
    </source>
</evidence>
<keyword evidence="2 5" id="KW-0812">Transmembrane</keyword>